<comment type="caution">
    <text evidence="1">The sequence shown here is derived from an EMBL/GenBank/DDBJ whole genome shotgun (WGS) entry which is preliminary data.</text>
</comment>
<accession>A0A3D9XN21</accession>
<protein>
    <submittedName>
        <fullName evidence="1">Uncharacterized protein</fullName>
    </submittedName>
</protein>
<proteinExistence type="predicted"/>
<evidence type="ECO:0000313" key="1">
    <source>
        <dbReference type="EMBL" id="REF68289.1"/>
    </source>
</evidence>
<dbReference type="RefSeq" id="WP_028714417.1">
    <property type="nucleotide sequence ID" value="NZ_CP038197.1"/>
</dbReference>
<gene>
    <name evidence="1" type="ORF">BDD41_3328</name>
</gene>
<dbReference type="Proteomes" id="UP000256941">
    <property type="component" value="Unassembled WGS sequence"/>
</dbReference>
<organism evidence="1 2">
    <name type="scientific">Paracoccus versutus</name>
    <name type="common">Thiobacillus versutus</name>
    <dbReference type="NCBI Taxonomy" id="34007"/>
    <lineage>
        <taxon>Bacteria</taxon>
        <taxon>Pseudomonadati</taxon>
        <taxon>Pseudomonadota</taxon>
        <taxon>Alphaproteobacteria</taxon>
        <taxon>Rhodobacterales</taxon>
        <taxon>Paracoccaceae</taxon>
        <taxon>Paracoccus</taxon>
    </lineage>
</organism>
<evidence type="ECO:0000313" key="2">
    <source>
        <dbReference type="Proteomes" id="UP000256941"/>
    </source>
</evidence>
<name>A0A3D9XN21_PARVE</name>
<reference evidence="1 2" key="1">
    <citation type="submission" date="2018-08" db="EMBL/GenBank/DDBJ databases">
        <title>Genomic Encyclopedia of Archaeal and Bacterial Type Strains, Phase II (KMG-II): from individual species to whole genera.</title>
        <authorList>
            <person name="Goeker M."/>
        </authorList>
    </citation>
    <scope>NUCLEOTIDE SEQUENCE [LARGE SCALE GENOMIC DNA]</scope>
    <source>
        <strain evidence="1 2">DSM 17099</strain>
    </source>
</reference>
<sequence length="100" mass="11485">MRWIVTKDHHGGCIGLGEDADGVPARGKPEEGDALPVEFRLYTARGKLLFEGRCGDIAADWWHGMEPLLYAWATFRCRRLTWRPAGTGESWRPLRPWIRH</sequence>
<dbReference type="AlphaFoldDB" id="A0A3D9XN21"/>
<dbReference type="EMBL" id="QTUJ01000003">
    <property type="protein sequence ID" value="REF68289.1"/>
    <property type="molecule type" value="Genomic_DNA"/>
</dbReference>